<sequence>MESHWSNVPAELIHEITSYNADDIPTLRAMSLVSKMTRPFATIHLFSAIHFSCVEDFPWWLEMLNRTPALATIVTKVKFSGGCSQRSMDRLGLTSVTQLSDSSSIPVLPSLPNVTSVHLVEWRNGSTPMAMLMTQMALCPHIRELHLFRVTFYCYSELVAIIGAGGKALRSLSFNRVTLKMCYHFHFSWQSVCDSDEPDLSTLEQLSVERCSFSCTLGFQDCIGRLMKEYRPTGVRTLILGYTNEDDIQACSISDAETLLRLNAPSVVNLIMDPALDIYDSEIMRMFETLPAFQALETLTIWLHPDRMAQRLIDALKGAPNLTRLVLRMPLNDYWGYEEDREEFNRIVKKVFPWGPGQDSMKTVVLRKFPLCREIAFHLCVPRKSVIHFRRGVRRRMELQLKERLEKTRADIAAYLRIEWLDEDFRFVVYRKTNGKPLWEFNRVGRNGSRESEPETEDSDCDSESESESESEYDE</sequence>
<proteinExistence type="predicted"/>
<name>A0AAD7C1Y7_9AGAR</name>
<comment type="caution">
    <text evidence="2">The sequence shown here is derived from an EMBL/GenBank/DDBJ whole genome shotgun (WGS) entry which is preliminary data.</text>
</comment>
<dbReference type="AlphaFoldDB" id="A0AAD7C1Y7"/>
<keyword evidence="3" id="KW-1185">Reference proteome</keyword>
<evidence type="ECO:0000256" key="1">
    <source>
        <dbReference type="SAM" id="MobiDB-lite"/>
    </source>
</evidence>
<evidence type="ECO:0000313" key="2">
    <source>
        <dbReference type="EMBL" id="KAJ7636875.1"/>
    </source>
</evidence>
<accession>A0AAD7C1Y7</accession>
<feature type="region of interest" description="Disordered" evidence="1">
    <location>
        <begin position="442"/>
        <end position="475"/>
    </location>
</feature>
<dbReference type="EMBL" id="JARKIF010000006">
    <property type="protein sequence ID" value="KAJ7636875.1"/>
    <property type="molecule type" value="Genomic_DNA"/>
</dbReference>
<protein>
    <submittedName>
        <fullName evidence="2">Uncharacterized protein</fullName>
    </submittedName>
</protein>
<feature type="compositionally biased region" description="Acidic residues" evidence="1">
    <location>
        <begin position="454"/>
        <end position="475"/>
    </location>
</feature>
<dbReference type="Proteomes" id="UP001221142">
    <property type="component" value="Unassembled WGS sequence"/>
</dbReference>
<gene>
    <name evidence="2" type="ORF">FB45DRAFT_1138887</name>
</gene>
<dbReference type="SUPFAM" id="SSF52047">
    <property type="entry name" value="RNI-like"/>
    <property type="match status" value="1"/>
</dbReference>
<evidence type="ECO:0000313" key="3">
    <source>
        <dbReference type="Proteomes" id="UP001221142"/>
    </source>
</evidence>
<reference evidence="2" key="1">
    <citation type="submission" date="2023-03" db="EMBL/GenBank/DDBJ databases">
        <title>Massive genome expansion in bonnet fungi (Mycena s.s.) driven by repeated elements and novel gene families across ecological guilds.</title>
        <authorList>
            <consortium name="Lawrence Berkeley National Laboratory"/>
            <person name="Harder C.B."/>
            <person name="Miyauchi S."/>
            <person name="Viragh M."/>
            <person name="Kuo A."/>
            <person name="Thoen E."/>
            <person name="Andreopoulos B."/>
            <person name="Lu D."/>
            <person name="Skrede I."/>
            <person name="Drula E."/>
            <person name="Henrissat B."/>
            <person name="Morin E."/>
            <person name="Kohler A."/>
            <person name="Barry K."/>
            <person name="LaButti K."/>
            <person name="Morin E."/>
            <person name="Salamov A."/>
            <person name="Lipzen A."/>
            <person name="Mereny Z."/>
            <person name="Hegedus B."/>
            <person name="Baldrian P."/>
            <person name="Stursova M."/>
            <person name="Weitz H."/>
            <person name="Taylor A."/>
            <person name="Grigoriev I.V."/>
            <person name="Nagy L.G."/>
            <person name="Martin F."/>
            <person name="Kauserud H."/>
        </authorList>
    </citation>
    <scope>NUCLEOTIDE SEQUENCE</scope>
    <source>
        <strain evidence="2">9284</strain>
    </source>
</reference>
<organism evidence="2 3">
    <name type="scientific">Roridomyces roridus</name>
    <dbReference type="NCBI Taxonomy" id="1738132"/>
    <lineage>
        <taxon>Eukaryota</taxon>
        <taxon>Fungi</taxon>
        <taxon>Dikarya</taxon>
        <taxon>Basidiomycota</taxon>
        <taxon>Agaricomycotina</taxon>
        <taxon>Agaricomycetes</taxon>
        <taxon>Agaricomycetidae</taxon>
        <taxon>Agaricales</taxon>
        <taxon>Marasmiineae</taxon>
        <taxon>Mycenaceae</taxon>
        <taxon>Roridomyces</taxon>
    </lineage>
</organism>